<dbReference type="InterPro" id="IPR036236">
    <property type="entry name" value="Znf_C2H2_sf"/>
</dbReference>
<feature type="domain" description="ZAD" evidence="16">
    <location>
        <begin position="19"/>
        <end position="94"/>
    </location>
</feature>
<dbReference type="Pfam" id="PF07776">
    <property type="entry name" value="zf-AD"/>
    <property type="match status" value="1"/>
</dbReference>
<evidence type="ECO:0000256" key="13">
    <source>
        <dbReference type="PROSITE-ProRule" id="PRU01263"/>
    </source>
</evidence>
<dbReference type="SUPFAM" id="SSF57716">
    <property type="entry name" value="Glucocorticoid receptor-like (DNA-binding domain)"/>
    <property type="match status" value="1"/>
</dbReference>
<evidence type="ECO:0000256" key="12">
    <source>
        <dbReference type="PROSITE-ProRule" id="PRU00042"/>
    </source>
</evidence>
<accession>A0A834HYG6</accession>
<dbReference type="FunFam" id="3.30.160.60:FF:000340">
    <property type="entry name" value="zinc finger protein 473 isoform X1"/>
    <property type="match status" value="1"/>
</dbReference>
<dbReference type="PROSITE" id="PS51915">
    <property type="entry name" value="ZAD"/>
    <property type="match status" value="1"/>
</dbReference>
<dbReference type="Gene3D" id="3.30.160.60">
    <property type="entry name" value="Classic Zinc Finger"/>
    <property type="match status" value="9"/>
</dbReference>
<dbReference type="GO" id="GO:0000978">
    <property type="term" value="F:RNA polymerase II cis-regulatory region sequence-specific DNA binding"/>
    <property type="evidence" value="ECO:0007669"/>
    <property type="project" value="TreeGrafter"/>
</dbReference>
<keyword evidence="4 13" id="KW-0479">Metal-binding</keyword>
<comment type="caution">
    <text evidence="17">The sequence shown here is derived from an EMBL/GenBank/DDBJ whole genome shotgun (WGS) entry which is preliminary data.</text>
</comment>
<dbReference type="SUPFAM" id="SSF57667">
    <property type="entry name" value="beta-beta-alpha zinc fingers"/>
    <property type="match status" value="5"/>
</dbReference>
<evidence type="ECO:0000256" key="14">
    <source>
        <dbReference type="SAM" id="MobiDB-lite"/>
    </source>
</evidence>
<comment type="function">
    <text evidence="1">May be involved in transcriptional regulation.</text>
</comment>
<proteinExistence type="inferred from homology"/>
<evidence type="ECO:0000256" key="1">
    <source>
        <dbReference type="ARBA" id="ARBA00003767"/>
    </source>
</evidence>
<feature type="domain" description="C2H2-type" evidence="15">
    <location>
        <begin position="382"/>
        <end position="409"/>
    </location>
</feature>
<reference evidence="17" key="1">
    <citation type="submission" date="2020-08" db="EMBL/GenBank/DDBJ databases">
        <title>Genome sequencing and assembly of the red palm weevil Rhynchophorus ferrugineus.</title>
        <authorList>
            <person name="Dias G.B."/>
            <person name="Bergman C.M."/>
            <person name="Manee M."/>
        </authorList>
    </citation>
    <scope>NUCLEOTIDE SEQUENCE</scope>
    <source>
        <strain evidence="17">AA-2017</strain>
        <tissue evidence="17">Whole larva</tissue>
    </source>
</reference>
<dbReference type="EMBL" id="JAACXV010014194">
    <property type="protein sequence ID" value="KAF7269689.1"/>
    <property type="molecule type" value="Genomic_DNA"/>
</dbReference>
<dbReference type="PROSITE" id="PS50157">
    <property type="entry name" value="ZINC_FINGER_C2H2_2"/>
    <property type="match status" value="9"/>
</dbReference>
<evidence type="ECO:0000313" key="17">
    <source>
        <dbReference type="EMBL" id="KAF7269689.1"/>
    </source>
</evidence>
<keyword evidence="7 13" id="KW-0862">Zinc</keyword>
<dbReference type="Proteomes" id="UP000625711">
    <property type="component" value="Unassembled WGS sequence"/>
</dbReference>
<feature type="binding site" evidence="13">
    <location>
        <position position="70"/>
    </location>
    <ligand>
        <name>Zn(2+)</name>
        <dbReference type="ChEBI" id="CHEBI:29105"/>
    </ligand>
</feature>
<dbReference type="GO" id="GO:0005634">
    <property type="term" value="C:nucleus"/>
    <property type="evidence" value="ECO:0007669"/>
    <property type="project" value="UniProtKB-SubCell"/>
</dbReference>
<evidence type="ECO:0000256" key="11">
    <source>
        <dbReference type="ARBA" id="ARBA00023242"/>
    </source>
</evidence>
<dbReference type="InterPro" id="IPR012934">
    <property type="entry name" value="Znf_AD"/>
</dbReference>
<dbReference type="FunFam" id="3.30.160.60:FF:000226">
    <property type="entry name" value="Zinc finger protein 236 variant"/>
    <property type="match status" value="1"/>
</dbReference>
<feature type="domain" description="C2H2-type" evidence="15">
    <location>
        <begin position="354"/>
        <end position="381"/>
    </location>
</feature>
<evidence type="ECO:0000313" key="18">
    <source>
        <dbReference type="Proteomes" id="UP000625711"/>
    </source>
</evidence>
<protein>
    <submittedName>
        <fullName evidence="17">Uncharacterized protein</fullName>
    </submittedName>
</protein>
<dbReference type="InterPro" id="IPR050589">
    <property type="entry name" value="Ikaros_C2H2-ZF"/>
</dbReference>
<evidence type="ECO:0000256" key="4">
    <source>
        <dbReference type="ARBA" id="ARBA00022723"/>
    </source>
</evidence>
<feature type="domain" description="C2H2-type" evidence="15">
    <location>
        <begin position="410"/>
        <end position="438"/>
    </location>
</feature>
<dbReference type="PANTHER" id="PTHR24404:SF114">
    <property type="entry name" value="KLUMPFUSS, ISOFORM B-RELATED"/>
    <property type="match status" value="1"/>
</dbReference>
<keyword evidence="18" id="KW-1185">Reference proteome</keyword>
<evidence type="ECO:0000256" key="9">
    <source>
        <dbReference type="ARBA" id="ARBA00023125"/>
    </source>
</evidence>
<name>A0A834HYG6_RHYFE</name>
<dbReference type="AlphaFoldDB" id="A0A834HYG6"/>
<feature type="binding site" evidence="13">
    <location>
        <position position="21"/>
    </location>
    <ligand>
        <name>Zn(2+)</name>
        <dbReference type="ChEBI" id="CHEBI:29105"/>
    </ligand>
</feature>
<dbReference type="Pfam" id="PF00096">
    <property type="entry name" value="zf-C2H2"/>
    <property type="match status" value="8"/>
</dbReference>
<evidence type="ECO:0000259" key="15">
    <source>
        <dbReference type="PROSITE" id="PS50157"/>
    </source>
</evidence>
<keyword evidence="10" id="KW-0804">Transcription</keyword>
<dbReference type="FunFam" id="3.30.160.60:FF:000100">
    <property type="entry name" value="Zinc finger 45-like"/>
    <property type="match status" value="1"/>
</dbReference>
<comment type="similarity">
    <text evidence="3">Belongs to the krueppel C2H2-type zinc-finger protein family.</text>
</comment>
<feature type="binding site" evidence="13">
    <location>
        <position position="67"/>
    </location>
    <ligand>
        <name>Zn(2+)</name>
        <dbReference type="ChEBI" id="CHEBI:29105"/>
    </ligand>
</feature>
<feature type="domain" description="C2H2-type" evidence="15">
    <location>
        <begin position="326"/>
        <end position="353"/>
    </location>
</feature>
<feature type="domain" description="C2H2-type" evidence="15">
    <location>
        <begin position="467"/>
        <end position="494"/>
    </location>
</feature>
<dbReference type="FunFam" id="3.30.160.60:FF:002343">
    <property type="entry name" value="Zinc finger protein 33A"/>
    <property type="match status" value="1"/>
</dbReference>
<evidence type="ECO:0000256" key="5">
    <source>
        <dbReference type="ARBA" id="ARBA00022737"/>
    </source>
</evidence>
<dbReference type="GO" id="GO:0030674">
    <property type="term" value="F:protein-macromolecule adaptor activity"/>
    <property type="evidence" value="ECO:0007669"/>
    <property type="project" value="UniProtKB-ARBA"/>
</dbReference>
<sequence length="516" mass="59345">MEEKVDPICHVIAQYDMEKTCRACLSELNNNYFSLEGFYNEWKLSDMFCNVTSVQLNKGDILSGKLCTYCYNQTVNFFQFKNKVLESQRVLLGSISLKPKEKLYNESYTMETIELIYKSEDEWSNDNDFSNRNGSDSEDEKPLMNRLKGKNSEIGAIEDDVGDSKPKVRKKDELNISVQDGEDIPEKKKVVRRKDECKQCGKLVLSYKMSSHLRTHTKEKPFSCEKCGICFSEKSNLNRHLKIHGDIRPHTCEVCGKGFLRPSSLAIHQMAAHSTDKNVLCPVCGRAFKHQFFLNRHIANIHTAKEETTNRIKNDNTEGTGDENAYQCTICGNFYRSRSSLKVHKLRHEVPKAYLCNICGNRYSTKAILKHHQMVHTGEKNYSCNICGKRFRFYPSLKTHNLVHTGEKPLSCHICNKQFRQHAHLNTHIKGQHSSDRPFECTYCHKTFKQSCNLVVHTRIHTGETPYLCDICGKGFYDSSSMKKHRKGHMEKNGLVDGWAKVELDIEQIDGVNLPN</sequence>
<dbReference type="GO" id="GO:0006357">
    <property type="term" value="P:regulation of transcription by RNA polymerase II"/>
    <property type="evidence" value="ECO:0007669"/>
    <property type="project" value="TreeGrafter"/>
</dbReference>
<evidence type="ECO:0000259" key="16">
    <source>
        <dbReference type="PROSITE" id="PS51915"/>
    </source>
</evidence>
<dbReference type="GO" id="GO:0008270">
    <property type="term" value="F:zinc ion binding"/>
    <property type="evidence" value="ECO:0007669"/>
    <property type="project" value="UniProtKB-UniRule"/>
</dbReference>
<feature type="binding site" evidence="13">
    <location>
        <position position="24"/>
    </location>
    <ligand>
        <name>Zn(2+)</name>
        <dbReference type="ChEBI" id="CHEBI:29105"/>
    </ligand>
</feature>
<feature type="domain" description="C2H2-type" evidence="15">
    <location>
        <begin position="439"/>
        <end position="466"/>
    </location>
</feature>
<evidence type="ECO:0000256" key="10">
    <source>
        <dbReference type="ARBA" id="ARBA00023163"/>
    </source>
</evidence>
<feature type="region of interest" description="Disordered" evidence="14">
    <location>
        <begin position="127"/>
        <end position="149"/>
    </location>
</feature>
<keyword evidence="11" id="KW-0539">Nucleus</keyword>
<dbReference type="PANTHER" id="PTHR24404">
    <property type="entry name" value="ZINC FINGER PROTEIN"/>
    <property type="match status" value="1"/>
</dbReference>
<dbReference type="InterPro" id="IPR013087">
    <property type="entry name" value="Znf_C2H2_type"/>
</dbReference>
<organism evidence="17 18">
    <name type="scientific">Rhynchophorus ferrugineus</name>
    <name type="common">Red palm weevil</name>
    <name type="synonym">Curculio ferrugineus</name>
    <dbReference type="NCBI Taxonomy" id="354439"/>
    <lineage>
        <taxon>Eukaryota</taxon>
        <taxon>Metazoa</taxon>
        <taxon>Ecdysozoa</taxon>
        <taxon>Arthropoda</taxon>
        <taxon>Hexapoda</taxon>
        <taxon>Insecta</taxon>
        <taxon>Pterygota</taxon>
        <taxon>Neoptera</taxon>
        <taxon>Endopterygota</taxon>
        <taxon>Coleoptera</taxon>
        <taxon>Polyphaga</taxon>
        <taxon>Cucujiformia</taxon>
        <taxon>Curculionidae</taxon>
        <taxon>Dryophthorinae</taxon>
        <taxon>Rhynchophorus</taxon>
    </lineage>
</organism>
<keyword evidence="6 12" id="KW-0863">Zinc-finger</keyword>
<evidence type="ECO:0000256" key="3">
    <source>
        <dbReference type="ARBA" id="ARBA00006991"/>
    </source>
</evidence>
<dbReference type="FunFam" id="3.30.160.60:FF:001156">
    <property type="entry name" value="Zinc finger protein 407"/>
    <property type="match status" value="1"/>
</dbReference>
<dbReference type="PROSITE" id="PS00028">
    <property type="entry name" value="ZINC_FINGER_C2H2_1"/>
    <property type="match status" value="8"/>
</dbReference>
<feature type="domain" description="C2H2-type" evidence="15">
    <location>
        <begin position="222"/>
        <end position="249"/>
    </location>
</feature>
<feature type="domain" description="C2H2-type" evidence="15">
    <location>
        <begin position="279"/>
        <end position="307"/>
    </location>
</feature>
<evidence type="ECO:0000256" key="8">
    <source>
        <dbReference type="ARBA" id="ARBA00023015"/>
    </source>
</evidence>
<dbReference type="FunFam" id="3.30.160.60:FF:000688">
    <property type="entry name" value="zinc finger protein 197 isoform X1"/>
    <property type="match status" value="1"/>
</dbReference>
<dbReference type="GO" id="GO:0003700">
    <property type="term" value="F:DNA-binding transcription factor activity"/>
    <property type="evidence" value="ECO:0007669"/>
    <property type="project" value="TreeGrafter"/>
</dbReference>
<feature type="domain" description="C2H2-type" evidence="15">
    <location>
        <begin position="250"/>
        <end position="278"/>
    </location>
</feature>
<keyword evidence="5" id="KW-0677">Repeat</keyword>
<keyword evidence="9" id="KW-0238">DNA-binding</keyword>
<dbReference type="SMART" id="SM00868">
    <property type="entry name" value="zf-AD"/>
    <property type="match status" value="1"/>
</dbReference>
<keyword evidence="8" id="KW-0805">Transcription regulation</keyword>
<evidence type="ECO:0000256" key="6">
    <source>
        <dbReference type="ARBA" id="ARBA00022771"/>
    </source>
</evidence>
<dbReference type="Gene3D" id="3.40.1800.20">
    <property type="match status" value="1"/>
</dbReference>
<comment type="subcellular location">
    <subcellularLocation>
        <location evidence="2">Nucleus</location>
    </subcellularLocation>
</comment>
<dbReference type="SMART" id="SM00355">
    <property type="entry name" value="ZnF_C2H2"/>
    <property type="match status" value="10"/>
</dbReference>
<dbReference type="OrthoDB" id="6077919at2759"/>
<evidence type="ECO:0000256" key="7">
    <source>
        <dbReference type="ARBA" id="ARBA00022833"/>
    </source>
</evidence>
<gene>
    <name evidence="17" type="ORF">GWI33_017274</name>
</gene>
<evidence type="ECO:0000256" key="2">
    <source>
        <dbReference type="ARBA" id="ARBA00004123"/>
    </source>
</evidence>